<dbReference type="AlphaFoldDB" id="A0A0D0DGQ6"/>
<keyword evidence="4" id="KW-1185">Reference proteome</keyword>
<accession>A0A0D0DGQ6</accession>
<name>A0A0D0DGQ6_9AGAM</name>
<organism evidence="3 4">
    <name type="scientific">Paxillus rubicundulus Ve08.2h10</name>
    <dbReference type="NCBI Taxonomy" id="930991"/>
    <lineage>
        <taxon>Eukaryota</taxon>
        <taxon>Fungi</taxon>
        <taxon>Dikarya</taxon>
        <taxon>Basidiomycota</taxon>
        <taxon>Agaricomycotina</taxon>
        <taxon>Agaricomycetes</taxon>
        <taxon>Agaricomycetidae</taxon>
        <taxon>Boletales</taxon>
        <taxon>Paxilineae</taxon>
        <taxon>Paxillaceae</taxon>
        <taxon>Paxillus</taxon>
    </lineage>
</organism>
<reference evidence="4" key="2">
    <citation type="submission" date="2015-01" db="EMBL/GenBank/DDBJ databases">
        <title>Evolutionary Origins and Diversification of the Mycorrhizal Mutualists.</title>
        <authorList>
            <consortium name="DOE Joint Genome Institute"/>
            <consortium name="Mycorrhizal Genomics Consortium"/>
            <person name="Kohler A."/>
            <person name="Kuo A."/>
            <person name="Nagy L.G."/>
            <person name="Floudas D."/>
            <person name="Copeland A."/>
            <person name="Barry K.W."/>
            <person name="Cichocki N."/>
            <person name="Veneault-Fourrey C."/>
            <person name="LaButti K."/>
            <person name="Lindquist E.A."/>
            <person name="Lipzen A."/>
            <person name="Lundell T."/>
            <person name="Morin E."/>
            <person name="Murat C."/>
            <person name="Riley R."/>
            <person name="Ohm R."/>
            <person name="Sun H."/>
            <person name="Tunlid A."/>
            <person name="Henrissat B."/>
            <person name="Grigoriev I.V."/>
            <person name="Hibbett D.S."/>
            <person name="Martin F."/>
        </authorList>
    </citation>
    <scope>NUCLEOTIDE SEQUENCE [LARGE SCALE GENOMIC DNA]</scope>
    <source>
        <strain evidence="4">Ve08.2h10</strain>
    </source>
</reference>
<evidence type="ECO:0000259" key="2">
    <source>
        <dbReference type="Pfam" id="PF20415"/>
    </source>
</evidence>
<dbReference type="InParanoid" id="A0A0D0DGQ6"/>
<dbReference type="HOGENOM" id="CLU_078286_0_0_1"/>
<feature type="compositionally biased region" description="Polar residues" evidence="1">
    <location>
        <begin position="1"/>
        <end position="10"/>
    </location>
</feature>
<reference evidence="3 4" key="1">
    <citation type="submission" date="2014-04" db="EMBL/GenBank/DDBJ databases">
        <authorList>
            <consortium name="DOE Joint Genome Institute"/>
            <person name="Kuo A."/>
            <person name="Kohler A."/>
            <person name="Jargeat P."/>
            <person name="Nagy L.G."/>
            <person name="Floudas D."/>
            <person name="Copeland A."/>
            <person name="Barry K.W."/>
            <person name="Cichocki N."/>
            <person name="Veneault-Fourrey C."/>
            <person name="LaButti K."/>
            <person name="Lindquist E.A."/>
            <person name="Lipzen A."/>
            <person name="Lundell T."/>
            <person name="Morin E."/>
            <person name="Murat C."/>
            <person name="Sun H."/>
            <person name="Tunlid A."/>
            <person name="Henrissat B."/>
            <person name="Grigoriev I.V."/>
            <person name="Hibbett D.S."/>
            <person name="Martin F."/>
            <person name="Nordberg H.P."/>
            <person name="Cantor M.N."/>
            <person name="Hua S.X."/>
        </authorList>
    </citation>
    <scope>NUCLEOTIDE SEQUENCE [LARGE SCALE GENOMIC DNA]</scope>
    <source>
        <strain evidence="3 4">Ve08.2h10</strain>
    </source>
</reference>
<evidence type="ECO:0000313" key="3">
    <source>
        <dbReference type="EMBL" id="KIK97202.1"/>
    </source>
</evidence>
<evidence type="ECO:0000313" key="4">
    <source>
        <dbReference type="Proteomes" id="UP000054538"/>
    </source>
</evidence>
<feature type="compositionally biased region" description="Low complexity" evidence="1">
    <location>
        <begin position="13"/>
        <end position="37"/>
    </location>
</feature>
<sequence length="226" mass="24802">MSYRNDSSAHYKSWTSGPSHSSSYGHSSSSASSASSPAPMPSTPHLHTISLPHPNSAPRYSSSSSYPYPSDSSTSRILSLNPLLCYTGVAPICFNVTRDVQYIQLRPGCPSSLLQASALNPTCTRLLLNIPQLPSWPIEVTNSRGVTVYDVLLKIRDVLNRGVSPMETTVSGFASEYFRARTRTDPREFAQGVKRMDFLGPNVFFAGLSRARDGQDRWDLHFLPSA</sequence>
<dbReference type="EMBL" id="KN824947">
    <property type="protein sequence ID" value="KIK97202.1"/>
    <property type="molecule type" value="Genomic_DNA"/>
</dbReference>
<feature type="region of interest" description="Disordered" evidence="1">
    <location>
        <begin position="1"/>
        <end position="67"/>
    </location>
</feature>
<proteinExistence type="predicted"/>
<evidence type="ECO:0000256" key="1">
    <source>
        <dbReference type="SAM" id="MobiDB-lite"/>
    </source>
</evidence>
<dbReference type="Pfam" id="PF20415">
    <property type="entry name" value="DUF6699"/>
    <property type="match status" value="1"/>
</dbReference>
<protein>
    <recommendedName>
        <fullName evidence="2">DUF6699 domain-containing protein</fullName>
    </recommendedName>
</protein>
<feature type="domain" description="DUF6699" evidence="2">
    <location>
        <begin position="92"/>
        <end position="214"/>
    </location>
</feature>
<dbReference type="OrthoDB" id="3265169at2759"/>
<dbReference type="InterPro" id="IPR046522">
    <property type="entry name" value="DUF6699"/>
</dbReference>
<dbReference type="Proteomes" id="UP000054538">
    <property type="component" value="Unassembled WGS sequence"/>
</dbReference>
<feature type="compositionally biased region" description="Low complexity" evidence="1">
    <location>
        <begin position="56"/>
        <end position="67"/>
    </location>
</feature>
<gene>
    <name evidence="3" type="ORF">PAXRUDRAFT_244706</name>
</gene>